<reference evidence="4" key="1">
    <citation type="journal article" date="2008" name="Science">
        <title>Genome of an endosymbiont coupling N2 fixation to cellulolysis within RT protist cells in termite gut.</title>
        <authorList>
            <person name="Hongoh Y."/>
            <person name="Sharma V.K."/>
            <person name="Prakash T."/>
            <person name="Noda S."/>
            <person name="Toh H."/>
            <person name="Taylor T.D."/>
            <person name="Kudo T."/>
            <person name="Sakaki Y."/>
            <person name="Toyoda A."/>
            <person name="Hattori M."/>
            <person name="Ohkuma M."/>
        </authorList>
    </citation>
    <scope>NUCLEOTIDE SEQUENCE [LARGE SCALE GENOMIC DNA]</scope>
</reference>
<protein>
    <submittedName>
        <fullName evidence="3">Uncharacterized protein</fullName>
    </submittedName>
</protein>
<keyword evidence="4" id="KW-1185">Reference proteome</keyword>
<dbReference type="HOGENOM" id="CLU_2044882_0_0_10"/>
<dbReference type="KEGG" id="aps:CFPG_491"/>
<accession>B6YRD2</accession>
<sequence>MNWSDYVPLLIVFVVVFRSVTKATREKKRDTMKTDVPHYKSEKEMYSPDTSTKKRTAKNKSTMQAKAIRAVEPKTFSTIDDTVCMEMESLNNDFFPIKNIDEIRRMIVYAEIFKKGFYDN</sequence>
<proteinExistence type="predicted"/>
<feature type="region of interest" description="Disordered" evidence="1">
    <location>
        <begin position="27"/>
        <end position="64"/>
    </location>
</feature>
<feature type="compositionally biased region" description="Basic and acidic residues" evidence="1">
    <location>
        <begin position="27"/>
        <end position="46"/>
    </location>
</feature>
<dbReference type="Proteomes" id="UP000000723">
    <property type="component" value="Chromosome"/>
</dbReference>
<dbReference type="RefSeq" id="WP_012573515.1">
    <property type="nucleotide sequence ID" value="NC_011565.1"/>
</dbReference>
<gene>
    <name evidence="3" type="ordered locus">CFPG_491</name>
</gene>
<keyword evidence="2" id="KW-0812">Transmembrane</keyword>
<organism evidence="3 4">
    <name type="scientific">Azobacteroides pseudotrichonymphae genomovar. CFP2</name>
    <dbReference type="NCBI Taxonomy" id="511995"/>
    <lineage>
        <taxon>Bacteria</taxon>
        <taxon>Pseudomonadati</taxon>
        <taxon>Bacteroidota</taxon>
        <taxon>Bacteroidia</taxon>
        <taxon>Bacteroidales</taxon>
        <taxon>Candidatus Azobacteroides</taxon>
    </lineage>
</organism>
<dbReference type="EMBL" id="AP010656">
    <property type="protein sequence ID" value="BAG83754.1"/>
    <property type="molecule type" value="Genomic_DNA"/>
</dbReference>
<evidence type="ECO:0000256" key="2">
    <source>
        <dbReference type="SAM" id="Phobius"/>
    </source>
</evidence>
<feature type="transmembrane region" description="Helical" evidence="2">
    <location>
        <begin position="6"/>
        <end position="24"/>
    </location>
</feature>
<name>B6YRD2_AZOPC</name>
<evidence type="ECO:0000313" key="4">
    <source>
        <dbReference type="Proteomes" id="UP000000723"/>
    </source>
</evidence>
<dbReference type="AlphaFoldDB" id="B6YRD2"/>
<keyword evidence="2" id="KW-0472">Membrane</keyword>
<keyword evidence="2" id="KW-1133">Transmembrane helix</keyword>
<evidence type="ECO:0000256" key="1">
    <source>
        <dbReference type="SAM" id="MobiDB-lite"/>
    </source>
</evidence>
<evidence type="ECO:0000313" key="3">
    <source>
        <dbReference type="EMBL" id="BAG83754.1"/>
    </source>
</evidence>